<comment type="caution">
    <text evidence="4">The sequence shown here is derived from an EMBL/GenBank/DDBJ whole genome shotgun (WGS) entry which is preliminary data.</text>
</comment>
<dbReference type="PANTHER" id="PTHR11079:SF161">
    <property type="entry name" value="CMP_DCMP-TYPE DEAMINASE DOMAIN-CONTAINING PROTEIN"/>
    <property type="match status" value="1"/>
</dbReference>
<dbReference type="PANTHER" id="PTHR11079">
    <property type="entry name" value="CYTOSINE DEAMINASE FAMILY MEMBER"/>
    <property type="match status" value="1"/>
</dbReference>
<evidence type="ECO:0000313" key="5">
    <source>
        <dbReference type="Proteomes" id="UP000772618"/>
    </source>
</evidence>
<dbReference type="PROSITE" id="PS51747">
    <property type="entry name" value="CYT_DCMP_DEAMINASES_2"/>
    <property type="match status" value="1"/>
</dbReference>
<organism evidence="4 5">
    <name type="scientific">Chryseosolibacter indicus</name>
    <dbReference type="NCBI Taxonomy" id="2782351"/>
    <lineage>
        <taxon>Bacteria</taxon>
        <taxon>Pseudomonadati</taxon>
        <taxon>Bacteroidota</taxon>
        <taxon>Cytophagia</taxon>
        <taxon>Cytophagales</taxon>
        <taxon>Chryseotaleaceae</taxon>
        <taxon>Chryseosolibacter</taxon>
    </lineage>
</organism>
<dbReference type="Proteomes" id="UP000772618">
    <property type="component" value="Unassembled WGS sequence"/>
</dbReference>
<keyword evidence="5" id="KW-1185">Reference proteome</keyword>
<dbReference type="SUPFAM" id="SSF53927">
    <property type="entry name" value="Cytidine deaminase-like"/>
    <property type="match status" value="1"/>
</dbReference>
<protein>
    <submittedName>
        <fullName evidence="4">Nucleoside deaminase</fullName>
    </submittedName>
</protein>
<dbReference type="Pfam" id="PF00383">
    <property type="entry name" value="dCMP_cyt_deam_1"/>
    <property type="match status" value="1"/>
</dbReference>
<evidence type="ECO:0000256" key="1">
    <source>
        <dbReference type="ARBA" id="ARBA00022723"/>
    </source>
</evidence>
<sequence length="160" mass="17739">MEPTEEDYKYIQLAVELAQQGVLNNVGGPFGAVVVKDGEVIGQGSNKVTSTNDPTAHAEVVAIREACHFLQSYELSGCTIYASCEPCPMCLGAIYWSRPDRIVYACNRRDAASIGFDDDFIYTEIGVSPDQRSIRATECGRALGLKVFELWMNKRDKIEY</sequence>
<name>A0ABS5VQQ0_9BACT</name>
<keyword evidence="2" id="KW-0862">Zinc</keyword>
<dbReference type="InterPro" id="IPR016193">
    <property type="entry name" value="Cytidine_deaminase-like"/>
</dbReference>
<evidence type="ECO:0000259" key="3">
    <source>
        <dbReference type="PROSITE" id="PS51747"/>
    </source>
</evidence>
<dbReference type="CDD" id="cd01285">
    <property type="entry name" value="nucleoside_deaminase"/>
    <property type="match status" value="1"/>
</dbReference>
<evidence type="ECO:0000313" key="4">
    <source>
        <dbReference type="EMBL" id="MBT1703328.1"/>
    </source>
</evidence>
<proteinExistence type="predicted"/>
<accession>A0ABS5VQQ0</accession>
<dbReference type="InterPro" id="IPR016192">
    <property type="entry name" value="APOBEC/CMP_deaminase_Zn-bd"/>
</dbReference>
<evidence type="ECO:0000256" key="2">
    <source>
        <dbReference type="ARBA" id="ARBA00022833"/>
    </source>
</evidence>
<feature type="domain" description="CMP/dCMP-type deaminase" evidence="3">
    <location>
        <begin position="5"/>
        <end position="116"/>
    </location>
</feature>
<dbReference type="PROSITE" id="PS00903">
    <property type="entry name" value="CYT_DCMP_DEAMINASES_1"/>
    <property type="match status" value="1"/>
</dbReference>
<reference evidence="4 5" key="1">
    <citation type="submission" date="2021-05" db="EMBL/GenBank/DDBJ databases">
        <title>A Polyphasic approach of four new species of the genus Ohtaekwangia: Ohtaekwangia histidinii sp. nov., Ohtaekwangia cretensis sp. nov., Ohtaekwangia indiensis sp. nov., Ohtaekwangia reichenbachii sp. nov. from diverse environment.</title>
        <authorList>
            <person name="Octaviana S."/>
        </authorList>
    </citation>
    <scope>NUCLEOTIDE SEQUENCE [LARGE SCALE GENOMIC DNA]</scope>
    <source>
        <strain evidence="4 5">PWU20</strain>
    </source>
</reference>
<dbReference type="InterPro" id="IPR002125">
    <property type="entry name" value="CMP_dCMP_dom"/>
</dbReference>
<dbReference type="Gene3D" id="3.40.140.10">
    <property type="entry name" value="Cytidine Deaminase, domain 2"/>
    <property type="match status" value="1"/>
</dbReference>
<keyword evidence="1" id="KW-0479">Metal-binding</keyword>
<dbReference type="EMBL" id="JAHESD010000014">
    <property type="protein sequence ID" value="MBT1703328.1"/>
    <property type="molecule type" value="Genomic_DNA"/>
</dbReference>
<gene>
    <name evidence="4" type="ORF">KK060_08565</name>
</gene>